<dbReference type="HOGENOM" id="CLU_1042605_0_0_1"/>
<dbReference type="Proteomes" id="UP000001067">
    <property type="component" value="Unassembled WGS sequence"/>
</dbReference>
<dbReference type="AlphaFoldDB" id="E3RUM5"/>
<evidence type="ECO:0000259" key="1">
    <source>
        <dbReference type="Pfam" id="PF01466"/>
    </source>
</evidence>
<dbReference type="SUPFAM" id="SSF81382">
    <property type="entry name" value="Skp1 dimerisation domain-like"/>
    <property type="match status" value="1"/>
</dbReference>
<dbReference type="eggNOG" id="KOG1724">
    <property type="taxonomic scope" value="Eukaryota"/>
</dbReference>
<dbReference type="Pfam" id="PF01466">
    <property type="entry name" value="Skp1"/>
    <property type="match status" value="1"/>
</dbReference>
<evidence type="ECO:0000313" key="2">
    <source>
        <dbReference type="EMBL" id="EFQ90576.1"/>
    </source>
</evidence>
<protein>
    <recommendedName>
        <fullName evidence="1">SKP1 component dimerisation domain-containing protein</fullName>
    </recommendedName>
</protein>
<gene>
    <name evidence="2" type="ORF">PTT_12800</name>
</gene>
<dbReference type="EMBL" id="GL535153">
    <property type="protein sequence ID" value="EFQ90576.1"/>
    <property type="molecule type" value="Genomic_DNA"/>
</dbReference>
<dbReference type="InterPro" id="IPR016072">
    <property type="entry name" value="Skp1_comp_dimer"/>
</dbReference>
<dbReference type="OrthoDB" id="2342932at2759"/>
<dbReference type="InterPro" id="IPR016897">
    <property type="entry name" value="SKP1"/>
</dbReference>
<organism evidence="3">
    <name type="scientific">Pyrenophora teres f. teres (strain 0-1)</name>
    <name type="common">Barley net blotch fungus</name>
    <name type="synonym">Drechslera teres f. teres</name>
    <dbReference type="NCBI Taxonomy" id="861557"/>
    <lineage>
        <taxon>Eukaryota</taxon>
        <taxon>Fungi</taxon>
        <taxon>Dikarya</taxon>
        <taxon>Ascomycota</taxon>
        <taxon>Pezizomycotina</taxon>
        <taxon>Dothideomycetes</taxon>
        <taxon>Pleosporomycetidae</taxon>
        <taxon>Pleosporales</taxon>
        <taxon>Pleosporineae</taxon>
        <taxon>Pleosporaceae</taxon>
        <taxon>Pyrenophora</taxon>
    </lineage>
</organism>
<name>E3RUM5_PYRTT</name>
<proteinExistence type="predicted"/>
<dbReference type="Gene3D" id="3.30.710.10">
    <property type="entry name" value="Potassium Channel Kv1.1, Chain A"/>
    <property type="match status" value="1"/>
</dbReference>
<dbReference type="STRING" id="861557.E3RUM5"/>
<evidence type="ECO:0000313" key="3">
    <source>
        <dbReference type="Proteomes" id="UP000001067"/>
    </source>
</evidence>
<dbReference type="PANTHER" id="PTHR11165">
    <property type="entry name" value="SKP1"/>
    <property type="match status" value="1"/>
</dbReference>
<sequence>MQQTPHSSSQHHCEFLPETHITQETTLKSSFSPSPRGFQAQDALSVEVGPCTDEAEGQGHTGHGGWMVSRFLAIGAQGKQGYVHSSYAKLITSDVSPSKCALAQEQSVAIRRLEEKEFAFNRELDQWLDRNKTYEEVRSWALVPSLADMHAIVRYRYELPVLKMATGWTARRMSPGSLQSSHCIGDSVVSQNSLRTNISRLLVAPARGGDQEMLFEIILAANYLDIKAPLDVGCKTVANMIKGKSPDEIRKTFNIGNNNTHIRVYCR</sequence>
<reference evidence="2 3" key="1">
    <citation type="journal article" date="2010" name="Genome Biol.">
        <title>A first genome assembly of the barley fungal pathogen Pyrenophora teres f. teres.</title>
        <authorList>
            <person name="Ellwood S.R."/>
            <person name="Liu Z."/>
            <person name="Syme R.A."/>
            <person name="Lai Z."/>
            <person name="Hane J.K."/>
            <person name="Keiper F."/>
            <person name="Moffat C.S."/>
            <person name="Oliver R.P."/>
            <person name="Friesen T.L."/>
        </authorList>
    </citation>
    <scope>NUCLEOTIDE SEQUENCE [LARGE SCALE GENOMIC DNA]</scope>
    <source>
        <strain evidence="2 3">0-1</strain>
    </source>
</reference>
<dbReference type="GO" id="GO:0006511">
    <property type="term" value="P:ubiquitin-dependent protein catabolic process"/>
    <property type="evidence" value="ECO:0007669"/>
    <property type="project" value="InterPro"/>
</dbReference>
<dbReference type="KEGG" id="pte:PTT_12800"/>
<dbReference type="InterPro" id="IPR036296">
    <property type="entry name" value="SKP1-like_dim_sf"/>
</dbReference>
<feature type="domain" description="SKP1 component dimerisation" evidence="1">
    <location>
        <begin position="230"/>
        <end position="258"/>
    </location>
</feature>
<dbReference type="InterPro" id="IPR011333">
    <property type="entry name" value="SKP1/BTB/POZ_sf"/>
</dbReference>
<keyword evidence="3" id="KW-1185">Reference proteome</keyword>
<accession>E3RUM5</accession>